<evidence type="ECO:0000256" key="3">
    <source>
        <dbReference type="ARBA" id="ARBA00004798"/>
    </source>
</evidence>
<keyword evidence="10" id="KW-1185">Reference proteome</keyword>
<evidence type="ECO:0000256" key="5">
    <source>
        <dbReference type="ARBA" id="ARBA00012026"/>
    </source>
</evidence>
<evidence type="ECO:0000313" key="10">
    <source>
        <dbReference type="Proteomes" id="UP000730161"/>
    </source>
</evidence>
<evidence type="ECO:0000256" key="6">
    <source>
        <dbReference type="ARBA" id="ARBA00023152"/>
    </source>
</evidence>
<dbReference type="EC" id="5.4.2.12" evidence="5"/>
<evidence type="ECO:0000313" key="9">
    <source>
        <dbReference type="EMBL" id="MBR1369141.1"/>
    </source>
</evidence>
<dbReference type="CDD" id="cd16011">
    <property type="entry name" value="iPGM_like"/>
    <property type="match status" value="1"/>
</dbReference>
<accession>A0A8J7W7J6</accession>
<comment type="pathway">
    <text evidence="3">Carbohydrate degradation; glycolysis; pyruvate from D-glyceraldehyde 3-phosphate: step 3/5.</text>
</comment>
<dbReference type="NCBIfam" id="TIGR00306">
    <property type="entry name" value="apgM"/>
    <property type="match status" value="1"/>
</dbReference>
<dbReference type="RefSeq" id="WP_211530836.1">
    <property type="nucleotide sequence ID" value="NZ_JWHL01000009.1"/>
</dbReference>
<keyword evidence="6" id="KW-0324">Glycolysis</keyword>
<dbReference type="PANTHER" id="PTHR31209:SF4">
    <property type="entry name" value="2,3-BISPHOSPHOGLYCERATE-INDEPENDENT PHOSPHOGLYCERATE MUTASE"/>
    <property type="match status" value="1"/>
</dbReference>
<organism evidence="9 10">
    <name type="scientific">Methanocalculus chunghsingensis</name>
    <dbReference type="NCBI Taxonomy" id="156457"/>
    <lineage>
        <taxon>Archaea</taxon>
        <taxon>Methanobacteriati</taxon>
        <taxon>Methanobacteriota</taxon>
        <taxon>Stenosarchaea group</taxon>
        <taxon>Methanomicrobia</taxon>
        <taxon>Methanomicrobiales</taxon>
        <taxon>Methanocalculaceae</taxon>
        <taxon>Methanocalculus</taxon>
    </lineage>
</organism>
<dbReference type="Gene3D" id="3.30.70.2130">
    <property type="entry name" value="Metalloenzyme domain"/>
    <property type="match status" value="1"/>
</dbReference>
<evidence type="ECO:0000256" key="4">
    <source>
        <dbReference type="ARBA" id="ARBA00005524"/>
    </source>
</evidence>
<comment type="caution">
    <text evidence="9">The sequence shown here is derived from an EMBL/GenBank/DDBJ whole genome shotgun (WGS) entry which is preliminary data.</text>
</comment>
<comment type="catalytic activity">
    <reaction evidence="1">
        <text>(2R)-2-phosphoglycerate = (2R)-3-phosphoglycerate</text>
        <dbReference type="Rhea" id="RHEA:15901"/>
        <dbReference type="ChEBI" id="CHEBI:58272"/>
        <dbReference type="ChEBI" id="CHEBI:58289"/>
        <dbReference type="EC" id="5.4.2.12"/>
    </reaction>
</comment>
<comment type="similarity">
    <text evidence="4">Belongs to the BPG-independent phosphoglycerate mutase family. A-PGAM subfamily.</text>
</comment>
<dbReference type="InterPro" id="IPR042253">
    <property type="entry name" value="Pglycerate_mutase_ApgM_sf"/>
</dbReference>
<dbReference type="GO" id="GO:0006096">
    <property type="term" value="P:glycolytic process"/>
    <property type="evidence" value="ECO:0007669"/>
    <property type="project" value="UniProtKB-UniPathway"/>
</dbReference>
<evidence type="ECO:0000256" key="1">
    <source>
        <dbReference type="ARBA" id="ARBA00000370"/>
    </source>
</evidence>
<dbReference type="InterPro" id="IPR023665">
    <property type="entry name" value="ApgAM_prokaryotes"/>
</dbReference>
<dbReference type="OrthoDB" id="52918at2157"/>
<dbReference type="SUPFAM" id="SSF53649">
    <property type="entry name" value="Alkaline phosphatase-like"/>
    <property type="match status" value="1"/>
</dbReference>
<gene>
    <name evidence="9" type="ORF">RJ53_06410</name>
</gene>
<feature type="domain" description="Metalloenzyme" evidence="8">
    <location>
        <begin position="12"/>
        <end position="390"/>
    </location>
</feature>
<keyword evidence="7" id="KW-0413">Isomerase</keyword>
<dbReference type="Pfam" id="PF01676">
    <property type="entry name" value="Metalloenzyme"/>
    <property type="match status" value="1"/>
</dbReference>
<dbReference type="EMBL" id="JWHL01000009">
    <property type="protein sequence ID" value="MBR1369141.1"/>
    <property type="molecule type" value="Genomic_DNA"/>
</dbReference>
<protein>
    <recommendedName>
        <fullName evidence="5">phosphoglycerate mutase (2,3-diphosphoglycerate-independent)</fullName>
        <ecNumber evidence="5">5.4.2.12</ecNumber>
    </recommendedName>
</protein>
<dbReference type="UniPathway" id="UPA00109">
    <property type="reaction ID" value="UER00186"/>
</dbReference>
<name>A0A8J7W7J6_9EURY</name>
<dbReference type="Gene3D" id="3.40.720.10">
    <property type="entry name" value="Alkaline Phosphatase, subunit A"/>
    <property type="match status" value="1"/>
</dbReference>
<comment type="function">
    <text evidence="2">Catalyzes the interconversion of 2-phosphoglycerate and 3-phosphoglycerate.</text>
</comment>
<dbReference type="InterPro" id="IPR004456">
    <property type="entry name" value="Pglycerate_mutase_ApgM"/>
</dbReference>
<dbReference type="AlphaFoldDB" id="A0A8J7W7J6"/>
<dbReference type="Pfam" id="PF10143">
    <property type="entry name" value="PhosphMutase"/>
    <property type="match status" value="1"/>
</dbReference>
<dbReference type="PIRSF" id="PIRSF006392">
    <property type="entry name" value="IPGAM_arch"/>
    <property type="match status" value="1"/>
</dbReference>
<dbReference type="Proteomes" id="UP000730161">
    <property type="component" value="Unassembled WGS sequence"/>
</dbReference>
<dbReference type="InterPro" id="IPR017850">
    <property type="entry name" value="Alkaline_phosphatase_core_sf"/>
</dbReference>
<dbReference type="NCBIfam" id="TIGR02535">
    <property type="entry name" value="hyp_Hser_kinase"/>
    <property type="match status" value="1"/>
</dbReference>
<evidence type="ECO:0000256" key="7">
    <source>
        <dbReference type="ARBA" id="ARBA00023235"/>
    </source>
</evidence>
<proteinExistence type="inferred from homology"/>
<sequence>MLPVDQYGKRRKFLLILGDGMADEPLRELGGLTPLEYAKTPNMDAIAREGRMGSLRTVPHGYEPGSDVANLSVIGYDPVNCYTGRGPLEAASMGVTLAPDDIAYRCNLVTIQDGIMEDFSAGHISSEEGRALFEALADALPEIDLYPGVSYRNLLIAHRSEGATTVPPHDIVGEDVASSLPKGPDAELLRRCMEVSREIFAGHPVNQKRLERGLRPATSIWPWSGGKTPSLLPFYMKFGLKGGIISAVDLLFGIARLAEMEVIRVPGATGFLDTDYEAKIRYALDALKSLDFVYVHVEAPDEAGHLGSIEEKVRAIERLDEVIGIALDEFDGTIALLPDHPTPIHLRTHTADPVPFAILGKGKDRTERYSEREAKKGSLGLMRGPDLLPLLFSRKTLEEDSDWLRF</sequence>
<evidence type="ECO:0000259" key="8">
    <source>
        <dbReference type="Pfam" id="PF01676"/>
    </source>
</evidence>
<reference evidence="9" key="1">
    <citation type="submission" date="2014-12" db="EMBL/GenBank/DDBJ databases">
        <authorList>
            <person name="Huang H.-H."/>
            <person name="Chen S.-C."/>
            <person name="Lai M.-C."/>
        </authorList>
    </citation>
    <scope>NUCLEOTIDE SEQUENCE</scope>
    <source>
        <strain evidence="9">K1F9705b</strain>
    </source>
</reference>
<evidence type="ECO:0000256" key="2">
    <source>
        <dbReference type="ARBA" id="ARBA00002315"/>
    </source>
</evidence>
<dbReference type="PANTHER" id="PTHR31209">
    <property type="entry name" value="COFACTOR-INDEPENDENT PHOSPHOGLYCERATE MUTASE"/>
    <property type="match status" value="1"/>
</dbReference>
<dbReference type="NCBIfam" id="NF003242">
    <property type="entry name" value="PRK04200.1"/>
    <property type="match status" value="1"/>
</dbReference>
<dbReference type="InterPro" id="IPR006124">
    <property type="entry name" value="Metalloenzyme"/>
</dbReference>
<dbReference type="GO" id="GO:0004619">
    <property type="term" value="F:phosphoglycerate mutase activity"/>
    <property type="evidence" value="ECO:0007669"/>
    <property type="project" value="UniProtKB-EC"/>
</dbReference>
<dbReference type="GO" id="GO:0046872">
    <property type="term" value="F:metal ion binding"/>
    <property type="evidence" value="ECO:0007669"/>
    <property type="project" value="InterPro"/>
</dbReference>